<keyword evidence="7" id="KW-1185">Reference proteome</keyword>
<protein>
    <recommendedName>
        <fullName evidence="2">DNA-3-methyladenine glycosylase II</fullName>
        <ecNumber evidence="2">3.2.2.21</ecNumber>
    </recommendedName>
</protein>
<feature type="domain" description="HhH-GPD" evidence="5">
    <location>
        <begin position="5"/>
        <end position="149"/>
    </location>
</feature>
<feature type="non-terminal residue" evidence="6">
    <location>
        <position position="1"/>
    </location>
</feature>
<dbReference type="GO" id="GO:0043916">
    <property type="term" value="F:DNA-7-methylguanine glycosylase activity"/>
    <property type="evidence" value="ECO:0007669"/>
    <property type="project" value="TreeGrafter"/>
</dbReference>
<dbReference type="Gene3D" id="1.10.1670.10">
    <property type="entry name" value="Helix-hairpin-Helix base-excision DNA repair enzymes (C-terminal)"/>
    <property type="match status" value="1"/>
</dbReference>
<organism evidence="6 7">
    <name type="scientific">Streptomyces daliensis</name>
    <dbReference type="NCBI Taxonomy" id="299421"/>
    <lineage>
        <taxon>Bacteria</taxon>
        <taxon>Bacillati</taxon>
        <taxon>Actinomycetota</taxon>
        <taxon>Actinomycetes</taxon>
        <taxon>Kitasatosporales</taxon>
        <taxon>Streptomycetaceae</taxon>
        <taxon>Streptomyces</taxon>
    </lineage>
</organism>
<reference evidence="6" key="1">
    <citation type="submission" date="2021-04" db="EMBL/GenBank/DDBJ databases">
        <title>Sequencing of actinobacteria type strains.</title>
        <authorList>
            <person name="Nguyen G.-S."/>
            <person name="Wentzel A."/>
        </authorList>
    </citation>
    <scope>NUCLEOTIDE SEQUENCE</scope>
    <source>
        <strain evidence="6">DSM 42095</strain>
    </source>
</reference>
<dbReference type="Gene3D" id="1.10.340.30">
    <property type="entry name" value="Hypothetical protein, domain 2"/>
    <property type="match status" value="1"/>
</dbReference>
<dbReference type="GO" id="GO:0008725">
    <property type="term" value="F:DNA-3-methyladenine glycosylase activity"/>
    <property type="evidence" value="ECO:0007669"/>
    <property type="project" value="TreeGrafter"/>
</dbReference>
<dbReference type="SMART" id="SM00478">
    <property type="entry name" value="ENDO3c"/>
    <property type="match status" value="1"/>
</dbReference>
<evidence type="ECO:0000256" key="1">
    <source>
        <dbReference type="ARBA" id="ARBA00000086"/>
    </source>
</evidence>
<name>A0A8T4IZ48_9ACTN</name>
<dbReference type="AlphaFoldDB" id="A0A8T4IZ48"/>
<dbReference type="EMBL" id="JAGSMN010001027">
    <property type="protein sequence ID" value="MBR7677681.1"/>
    <property type="molecule type" value="Genomic_DNA"/>
</dbReference>
<dbReference type="InterPro" id="IPR023170">
    <property type="entry name" value="HhH_base_excis_C"/>
</dbReference>
<dbReference type="GO" id="GO:0006285">
    <property type="term" value="P:base-excision repair, AP site formation"/>
    <property type="evidence" value="ECO:0007669"/>
    <property type="project" value="TreeGrafter"/>
</dbReference>
<comment type="caution">
    <text evidence="6">The sequence shown here is derived from an EMBL/GenBank/DDBJ whole genome shotgun (WGS) entry which is preliminary data.</text>
</comment>
<evidence type="ECO:0000256" key="2">
    <source>
        <dbReference type="ARBA" id="ARBA00012000"/>
    </source>
</evidence>
<dbReference type="GO" id="GO:0032131">
    <property type="term" value="F:alkylated DNA binding"/>
    <property type="evidence" value="ECO:0007669"/>
    <property type="project" value="TreeGrafter"/>
</dbReference>
<dbReference type="EC" id="3.2.2.21" evidence="2"/>
<evidence type="ECO:0000259" key="5">
    <source>
        <dbReference type="SMART" id="SM00478"/>
    </source>
</evidence>
<dbReference type="InterPro" id="IPR003265">
    <property type="entry name" value="HhH-GPD_domain"/>
</dbReference>
<keyword evidence="3" id="KW-0227">DNA damage</keyword>
<evidence type="ECO:0000313" key="7">
    <source>
        <dbReference type="Proteomes" id="UP000675554"/>
    </source>
</evidence>
<dbReference type="InterPro" id="IPR051912">
    <property type="entry name" value="Alkylbase_DNA_Glycosylase/TA"/>
</dbReference>
<dbReference type="Proteomes" id="UP000675554">
    <property type="component" value="Unassembled WGS sequence"/>
</dbReference>
<dbReference type="GO" id="GO:0032993">
    <property type="term" value="C:protein-DNA complex"/>
    <property type="evidence" value="ECO:0007669"/>
    <property type="project" value="TreeGrafter"/>
</dbReference>
<evidence type="ECO:0000256" key="3">
    <source>
        <dbReference type="ARBA" id="ARBA00022763"/>
    </source>
</evidence>
<dbReference type="GO" id="GO:0006307">
    <property type="term" value="P:DNA alkylation repair"/>
    <property type="evidence" value="ECO:0007669"/>
    <property type="project" value="TreeGrafter"/>
</dbReference>
<comment type="catalytic activity">
    <reaction evidence="1">
        <text>Hydrolysis of alkylated DNA, releasing 3-methyladenine, 3-methylguanine, 7-methylguanine and 7-methyladenine.</text>
        <dbReference type="EC" id="3.2.2.21"/>
    </reaction>
</comment>
<gene>
    <name evidence="6" type="ORF">KDA82_32765</name>
</gene>
<dbReference type="SUPFAM" id="SSF48150">
    <property type="entry name" value="DNA-glycosylase"/>
    <property type="match status" value="1"/>
</dbReference>
<keyword evidence="4" id="KW-0234">DNA repair</keyword>
<dbReference type="PANTHER" id="PTHR43003:SF13">
    <property type="entry name" value="DNA-3-METHYLADENINE GLYCOSYLASE 2"/>
    <property type="match status" value="1"/>
</dbReference>
<sequence length="156" mass="16453">CWPSTAARTLAGTLVAAYGKPLPAPDGGLTHLFPDAGLLAGAPLGELGMPESRRATLRTVTAALADGSVTLDPGADRDEAERALLALRGIGPWTAGYMRMRALGDPDVFLPGDVGVRHGLSLTGASLADAEDWRPWRSYALHHLWNATTESQENAR</sequence>
<evidence type="ECO:0000256" key="4">
    <source>
        <dbReference type="ARBA" id="ARBA00023204"/>
    </source>
</evidence>
<dbReference type="PANTHER" id="PTHR43003">
    <property type="entry name" value="DNA-3-METHYLADENINE GLYCOSYLASE"/>
    <property type="match status" value="1"/>
</dbReference>
<dbReference type="GO" id="GO:0005737">
    <property type="term" value="C:cytoplasm"/>
    <property type="evidence" value="ECO:0007669"/>
    <property type="project" value="TreeGrafter"/>
</dbReference>
<accession>A0A8T4IZ48</accession>
<evidence type="ECO:0000313" key="6">
    <source>
        <dbReference type="EMBL" id="MBR7677681.1"/>
    </source>
</evidence>
<proteinExistence type="predicted"/>
<dbReference type="InterPro" id="IPR011257">
    <property type="entry name" value="DNA_glycosylase"/>
</dbReference>